<evidence type="ECO:0000313" key="6">
    <source>
        <dbReference type="Proteomes" id="UP000262172"/>
    </source>
</evidence>
<dbReference type="Gene3D" id="1.10.8.1080">
    <property type="match status" value="1"/>
</dbReference>
<dbReference type="RefSeq" id="WP_116243292.1">
    <property type="nucleotide sequence ID" value="NZ_QUAB01000047.1"/>
</dbReference>
<dbReference type="Pfam" id="PF22645">
    <property type="entry name" value="GKRP_SIS_N"/>
    <property type="match status" value="1"/>
</dbReference>
<evidence type="ECO:0000313" key="5">
    <source>
        <dbReference type="EMBL" id="REJ04350.1"/>
    </source>
</evidence>
<dbReference type="InterPro" id="IPR001347">
    <property type="entry name" value="SIS_dom"/>
</dbReference>
<dbReference type="Gene3D" id="3.40.50.10490">
    <property type="entry name" value="Glucose-6-phosphate isomerase like protein, domain 1"/>
    <property type="match status" value="1"/>
</dbReference>
<name>A0A371NQC2_9MICO</name>
<dbReference type="PANTHER" id="PTHR10088:SF4">
    <property type="entry name" value="GLUCOKINASE REGULATORY PROTEIN"/>
    <property type="match status" value="1"/>
</dbReference>
<dbReference type="PROSITE" id="PS51464">
    <property type="entry name" value="SIS"/>
    <property type="match status" value="1"/>
</dbReference>
<feature type="domain" description="SIS" evidence="4">
    <location>
        <begin position="63"/>
        <end position="226"/>
    </location>
</feature>
<dbReference type="NCBIfam" id="TIGR00274">
    <property type="entry name" value="N-acetylmuramic acid 6-phosphate etherase"/>
    <property type="match status" value="1"/>
</dbReference>
<dbReference type="GO" id="GO:0046348">
    <property type="term" value="P:amino sugar catabolic process"/>
    <property type="evidence" value="ECO:0007669"/>
    <property type="project" value="InterPro"/>
</dbReference>
<dbReference type="OrthoDB" id="9813395at2"/>
<gene>
    <name evidence="3 5" type="primary">murQ</name>
    <name evidence="5" type="ORF">DY023_15740</name>
</gene>
<dbReference type="InterPro" id="IPR005486">
    <property type="entry name" value="Glucokinase_regulatory_CS"/>
</dbReference>
<dbReference type="InterPro" id="IPR046348">
    <property type="entry name" value="SIS_dom_sf"/>
</dbReference>
<feature type="active site" evidence="3">
    <location>
        <position position="122"/>
    </location>
</feature>
<comment type="pathway">
    <text evidence="3">Amino-sugar metabolism; N-acetylmuramate degradation.</text>
</comment>
<comment type="subunit">
    <text evidence="3">Homodimer.</text>
</comment>
<dbReference type="UniPathway" id="UPA00342"/>
<evidence type="ECO:0000256" key="2">
    <source>
        <dbReference type="ARBA" id="ARBA00023277"/>
    </source>
</evidence>
<dbReference type="GO" id="GO:0097173">
    <property type="term" value="P:N-acetylmuramic acid catabolic process"/>
    <property type="evidence" value="ECO:0007669"/>
    <property type="project" value="UniProtKB-UniPathway"/>
</dbReference>
<comment type="function">
    <text evidence="3">Specifically catalyzes the cleavage of the D-lactyl ether substituent of MurNAc 6-phosphate, producing GlcNAc 6-phosphate and D-lactate.</text>
</comment>
<dbReference type="EC" id="4.2.1.126" evidence="3"/>
<dbReference type="CDD" id="cd05007">
    <property type="entry name" value="SIS_Etherase"/>
    <property type="match status" value="1"/>
</dbReference>
<dbReference type="AlphaFoldDB" id="A0A371NQC2"/>
<dbReference type="GO" id="GO:0009254">
    <property type="term" value="P:peptidoglycan turnover"/>
    <property type="evidence" value="ECO:0007669"/>
    <property type="project" value="TreeGrafter"/>
</dbReference>
<dbReference type="EMBL" id="QUAB01000047">
    <property type="protein sequence ID" value="REJ04350.1"/>
    <property type="molecule type" value="Genomic_DNA"/>
</dbReference>
<keyword evidence="1 3" id="KW-0456">Lyase</keyword>
<dbReference type="NCBIfam" id="NF003915">
    <property type="entry name" value="PRK05441.1"/>
    <property type="match status" value="1"/>
</dbReference>
<dbReference type="PANTHER" id="PTHR10088">
    <property type="entry name" value="GLUCOKINASE REGULATORY PROTEIN"/>
    <property type="match status" value="1"/>
</dbReference>
<sequence>MTRDDALRQELGTLSTEAVDPAYAELDLLGTDEQVALMLQQGVQAAEAVARQGQAIARAVDGIVGRRAAGGRLIYIGAGTAGRMGVLDASEIPPTYGTAPDEVVGLIAGGDVAVRAAVENAEDDDVAGRAAVDGIGLTADDAIVGISASGRTPYVAGALARAQELGAFTISLAGNGGSAISRGVDVAIEVDAGPEIVAGSTRLKAGTVQKLVLNALSTLAMVQEGKVLGNLMVDVQATNEKLRVRAQRIVMNATGCDATTAASALDSAGGSAKVAIAIAASGTDSQTARAALEASGGRLRPALEQLRAE</sequence>
<dbReference type="NCBIfam" id="NF009222">
    <property type="entry name" value="PRK12570.1"/>
    <property type="match status" value="1"/>
</dbReference>
<dbReference type="SUPFAM" id="SSF53697">
    <property type="entry name" value="SIS domain"/>
    <property type="match status" value="1"/>
</dbReference>
<accession>A0A371NQC2</accession>
<evidence type="ECO:0000259" key="4">
    <source>
        <dbReference type="PROSITE" id="PS51464"/>
    </source>
</evidence>
<keyword evidence="6" id="KW-1185">Reference proteome</keyword>
<evidence type="ECO:0000256" key="1">
    <source>
        <dbReference type="ARBA" id="ARBA00023239"/>
    </source>
</evidence>
<comment type="catalytic activity">
    <reaction evidence="3">
        <text>N-acetyl-D-muramate 6-phosphate + H2O = N-acetyl-D-glucosamine 6-phosphate + (R)-lactate</text>
        <dbReference type="Rhea" id="RHEA:26410"/>
        <dbReference type="ChEBI" id="CHEBI:15377"/>
        <dbReference type="ChEBI" id="CHEBI:16004"/>
        <dbReference type="ChEBI" id="CHEBI:57513"/>
        <dbReference type="ChEBI" id="CHEBI:58722"/>
        <dbReference type="EC" id="4.2.1.126"/>
    </reaction>
</comment>
<evidence type="ECO:0000256" key="3">
    <source>
        <dbReference type="HAMAP-Rule" id="MF_00068"/>
    </source>
</evidence>
<dbReference type="InterPro" id="IPR040190">
    <property type="entry name" value="MURQ/GCKR"/>
</dbReference>
<dbReference type="InterPro" id="IPR005488">
    <property type="entry name" value="Etherase_MurQ"/>
</dbReference>
<dbReference type="Proteomes" id="UP000262172">
    <property type="component" value="Unassembled WGS sequence"/>
</dbReference>
<proteinExistence type="inferred from homology"/>
<dbReference type="HAMAP" id="MF_00068">
    <property type="entry name" value="MurQ"/>
    <property type="match status" value="1"/>
</dbReference>
<dbReference type="GO" id="GO:0016835">
    <property type="term" value="F:carbon-oxygen lyase activity"/>
    <property type="evidence" value="ECO:0007669"/>
    <property type="project" value="UniProtKB-UniRule"/>
</dbReference>
<dbReference type="GO" id="GO:0097367">
    <property type="term" value="F:carbohydrate derivative binding"/>
    <property type="evidence" value="ECO:0007669"/>
    <property type="project" value="InterPro"/>
</dbReference>
<dbReference type="GO" id="GO:0016803">
    <property type="term" value="F:ether hydrolase activity"/>
    <property type="evidence" value="ECO:0007669"/>
    <property type="project" value="TreeGrafter"/>
</dbReference>
<keyword evidence="2 3" id="KW-0119">Carbohydrate metabolism</keyword>
<protein>
    <recommendedName>
        <fullName evidence="3">N-acetylmuramic acid 6-phosphate etherase</fullName>
        <shortName evidence="3">MurNAc-6-P etherase</shortName>
        <ecNumber evidence="3">4.2.1.126</ecNumber>
    </recommendedName>
    <alternativeName>
        <fullName evidence="3">N-acetylmuramic acid 6-phosphate hydrolase</fullName>
    </alternativeName>
    <alternativeName>
        <fullName evidence="3">N-acetylmuramic acid 6-phosphate lyase</fullName>
    </alternativeName>
</protein>
<comment type="caution">
    <text evidence="5">The sequence shown here is derived from an EMBL/GenBank/DDBJ whole genome shotgun (WGS) entry which is preliminary data.</text>
</comment>
<reference evidence="5 6" key="1">
    <citation type="submission" date="2018-08" db="EMBL/GenBank/DDBJ databases">
        <title>Isolation, diversity and antifungal activity of Actinobacteria from cow dung.</title>
        <authorList>
            <person name="Ling L."/>
        </authorList>
    </citation>
    <scope>NUCLEOTIDE SEQUENCE [LARGE SCALE GENOMIC DNA]</scope>
    <source>
        <strain evidence="5 6">NEAU-LLE</strain>
    </source>
</reference>
<feature type="active site" description="Proton donor" evidence="3">
    <location>
        <position position="91"/>
    </location>
</feature>
<comment type="similarity">
    <text evidence="3">Belongs to the GCKR-like family. MurNAc-6-P etherase subfamily.</text>
</comment>
<comment type="miscellaneous">
    <text evidence="3">A lyase-type mechanism (elimination/hydration) is suggested for the cleavage of the lactyl ether bond of MurNAc 6-phosphate, with the formation of an alpha,beta-unsaturated aldehyde intermediate with (E)-stereochemistry, followed by the syn addition of water to give product.</text>
</comment>
<organism evidence="5 6">
    <name type="scientific">Microbacterium bovistercoris</name>
    <dbReference type="NCBI Taxonomy" id="2293570"/>
    <lineage>
        <taxon>Bacteria</taxon>
        <taxon>Bacillati</taxon>
        <taxon>Actinomycetota</taxon>
        <taxon>Actinomycetes</taxon>
        <taxon>Micrococcales</taxon>
        <taxon>Microbacteriaceae</taxon>
        <taxon>Microbacterium</taxon>
    </lineage>
</organism>
<dbReference type="PROSITE" id="PS01272">
    <property type="entry name" value="GCKR"/>
    <property type="match status" value="1"/>
</dbReference>